<keyword evidence="3 11" id="KW-0547">Nucleotide-binding</keyword>
<feature type="domain" description="ABC transporter" evidence="13">
    <location>
        <begin position="320"/>
        <end position="538"/>
    </location>
</feature>
<dbReference type="InterPro" id="IPR051309">
    <property type="entry name" value="ABCF_ATPase"/>
</dbReference>
<dbReference type="FunFam" id="3.40.50.300:FF:000011">
    <property type="entry name" value="Putative ABC transporter ATP-binding component"/>
    <property type="match status" value="1"/>
</dbReference>
<feature type="coiled-coil region" evidence="11">
    <location>
        <begin position="577"/>
        <end position="624"/>
    </location>
</feature>
<dbReference type="Pfam" id="PF16326">
    <property type="entry name" value="ABC_tran_CTD"/>
    <property type="match status" value="1"/>
</dbReference>
<gene>
    <name evidence="11" type="primary">uup</name>
    <name evidence="14" type="ORF">BECKTUN1418D_GA0071000_103426</name>
</gene>
<evidence type="ECO:0000256" key="3">
    <source>
        <dbReference type="ARBA" id="ARBA00022741"/>
    </source>
</evidence>
<evidence type="ECO:0000256" key="12">
    <source>
        <dbReference type="SAM" id="MobiDB-lite"/>
    </source>
</evidence>
<dbReference type="InterPro" id="IPR017871">
    <property type="entry name" value="ABC_transporter-like_CS"/>
</dbReference>
<dbReference type="FunFam" id="3.40.50.300:FF:000309">
    <property type="entry name" value="ABC transporter ATP-binding protein"/>
    <property type="match status" value="1"/>
</dbReference>
<keyword evidence="6 11" id="KW-0067">ATP-binding</keyword>
<feature type="binding site" evidence="11">
    <location>
        <begin position="36"/>
        <end position="43"/>
    </location>
    <ligand>
        <name>ATP</name>
        <dbReference type="ChEBI" id="CHEBI:30616"/>
        <label>1</label>
    </ligand>
</feature>
<dbReference type="InterPro" id="IPR032524">
    <property type="entry name" value="ABC_tran_C"/>
</dbReference>
<evidence type="ECO:0000313" key="14">
    <source>
        <dbReference type="EMBL" id="VFK55586.1"/>
    </source>
</evidence>
<comment type="subcellular location">
    <subcellularLocation>
        <location evidence="11">Cytoplasm</location>
    </subcellularLocation>
    <text evidence="11">Associates with ribosomes.</text>
</comment>
<keyword evidence="2 11" id="KW-0677">Repeat</keyword>
<feature type="binding site" evidence="11">
    <location>
        <begin position="352"/>
        <end position="359"/>
    </location>
    <ligand>
        <name>ATP</name>
        <dbReference type="ChEBI" id="CHEBI:30616"/>
        <label>2</label>
    </ligand>
</feature>
<comment type="similarity">
    <text evidence="10 11">Belongs to the ABC transporter superfamily. ABCF family. Uup subfamily.</text>
</comment>
<dbReference type="SUPFAM" id="SSF52540">
    <property type="entry name" value="P-loop containing nucleoside triphosphate hydrolases"/>
    <property type="match status" value="2"/>
</dbReference>
<keyword evidence="5 11" id="KW-0378">Hydrolase</keyword>
<dbReference type="Gene3D" id="1.10.287.380">
    <property type="entry name" value="Valyl-tRNA synthetase, C-terminal domain"/>
    <property type="match status" value="1"/>
</dbReference>
<dbReference type="InterPro" id="IPR037118">
    <property type="entry name" value="Val-tRNA_synth_C_sf"/>
</dbReference>
<feature type="compositionally biased region" description="Polar residues" evidence="12">
    <location>
        <begin position="545"/>
        <end position="557"/>
    </location>
</feature>
<dbReference type="PROSITE" id="PS00211">
    <property type="entry name" value="ABC_TRANSPORTER_1"/>
    <property type="match status" value="1"/>
</dbReference>
<dbReference type="InterPro" id="IPR003439">
    <property type="entry name" value="ABC_transporter-like_ATP-bd"/>
</dbReference>
<evidence type="ECO:0000256" key="7">
    <source>
        <dbReference type="ARBA" id="ARBA00023125"/>
    </source>
</evidence>
<protein>
    <recommendedName>
        <fullName evidence="11">ATP-binding protein Uup</fullName>
        <ecNumber evidence="11">3.6.1.-</ecNumber>
    </recommendedName>
</protein>
<dbReference type="PANTHER" id="PTHR42855">
    <property type="entry name" value="ABC TRANSPORTER ATP-BINDING SUBUNIT"/>
    <property type="match status" value="1"/>
</dbReference>
<dbReference type="InterPro" id="IPR003593">
    <property type="entry name" value="AAA+_ATPase"/>
</dbReference>
<comment type="function">
    <text evidence="11">Probably plays a role in ribosome assembly or function. May be involved in resolution of branched DNA intermediates that result from template switching in postreplication gaps. Binds DNA and has ATPase activity.</text>
</comment>
<keyword evidence="11" id="KW-0175">Coiled coil</keyword>
<dbReference type="CDD" id="cd03221">
    <property type="entry name" value="ABCF_EF-3"/>
    <property type="match status" value="1"/>
</dbReference>
<dbReference type="GO" id="GO:0043022">
    <property type="term" value="F:ribosome binding"/>
    <property type="evidence" value="ECO:0007669"/>
    <property type="project" value="UniProtKB-UniRule"/>
</dbReference>
<dbReference type="PROSITE" id="PS50893">
    <property type="entry name" value="ABC_TRANSPORTER_2"/>
    <property type="match status" value="2"/>
</dbReference>
<dbReference type="EMBL" id="CAADFX010000034">
    <property type="protein sequence ID" value="VFK55586.1"/>
    <property type="molecule type" value="Genomic_DNA"/>
</dbReference>
<dbReference type="EC" id="3.6.1.-" evidence="11"/>
<dbReference type="Gene3D" id="3.40.50.300">
    <property type="entry name" value="P-loop containing nucleotide triphosphate hydrolases"/>
    <property type="match status" value="2"/>
</dbReference>
<organism evidence="14">
    <name type="scientific">Candidatus Kentrum sp. TUN</name>
    <dbReference type="NCBI Taxonomy" id="2126343"/>
    <lineage>
        <taxon>Bacteria</taxon>
        <taxon>Pseudomonadati</taxon>
        <taxon>Pseudomonadota</taxon>
        <taxon>Gammaproteobacteria</taxon>
        <taxon>Candidatus Kentrum</taxon>
    </lineage>
</organism>
<reference evidence="14" key="1">
    <citation type="submission" date="2019-02" db="EMBL/GenBank/DDBJ databases">
        <authorList>
            <person name="Gruber-Vodicka R. H."/>
            <person name="Seah K. B. B."/>
        </authorList>
    </citation>
    <scope>NUCLEOTIDE SEQUENCE</scope>
    <source>
        <strain evidence="14">BECK_BY1</strain>
    </source>
</reference>
<evidence type="ECO:0000256" key="11">
    <source>
        <dbReference type="HAMAP-Rule" id="MF_00848"/>
    </source>
</evidence>
<dbReference type="GO" id="GO:0006281">
    <property type="term" value="P:DNA repair"/>
    <property type="evidence" value="ECO:0007669"/>
    <property type="project" value="UniProtKB-KW"/>
</dbReference>
<evidence type="ECO:0000256" key="6">
    <source>
        <dbReference type="ARBA" id="ARBA00022840"/>
    </source>
</evidence>
<sequence>MPLISLRNVQLSFGGPALLDQITLSIDKGERICLLGRNGAGKSTLMKLIAGEIQSDDGQSTVQQGAIITYLTQEVPDDVTGSVFDVVSSGLGALGELIRQYHQLTIGLESGGDATLLNQLSAVQHRLEADNGWRTEQRVEAIVSRLSLDADLAFSTLSGGLKRRVLLAKALVLEPDLLLLDEPTNHLDIASIDWLEAFLLGFNGALLFVTHDRLFLQRLATRIIELDRGHLTDWPGDYQNFLRRKDEMLNAEGKANARFDKKLVREEVWIRQGIKARRTRNEGRVRALQAMRADRSKRRTRPGKVRMALHKAEQSGKLVVEAENVNYVWDTIPIIKAFSTTILRGDKVGVIGPNGIGKTTLLNLLLGQLAPIAGKIRFGTRLEVAYFDQMRAALNEEKSVQHNVADGSDTVVINGRTKHIVGYLQDFLFPPERIRQPVKALSGGERNRLLLAKLFTRPSNILVMDEPTNDLDLETLELLEELLLDYQGTLLLVSHDRAFLNSVVSSTLVFEGDGQVSEYVGGYDDWLRQRVTAEPVPKKPPPLATAQSLSQPRQTLGSADDNEPGNKKLSYKAQRELDLLPAKIQEIETEIEKIRAEMSAPHFYRQTSEKISAMTTKLADVEAELARNYQRWEVLEAQVK</sequence>
<keyword evidence="4 11" id="KW-0227">DNA damage</keyword>
<accession>A0A450ZPB3</accession>
<evidence type="ECO:0000256" key="9">
    <source>
        <dbReference type="ARBA" id="ARBA00049360"/>
    </source>
</evidence>
<dbReference type="Pfam" id="PF00005">
    <property type="entry name" value="ABC_tran"/>
    <property type="match status" value="2"/>
</dbReference>
<keyword evidence="8 11" id="KW-0234">DNA repair</keyword>
<evidence type="ECO:0000256" key="2">
    <source>
        <dbReference type="ARBA" id="ARBA00022737"/>
    </source>
</evidence>
<dbReference type="HAMAP" id="MF_00848">
    <property type="entry name" value="Uup"/>
    <property type="match status" value="1"/>
</dbReference>
<keyword evidence="1 11" id="KW-0963">Cytoplasm</keyword>
<dbReference type="AlphaFoldDB" id="A0A450ZPB3"/>
<dbReference type="SMART" id="SM00382">
    <property type="entry name" value="AAA"/>
    <property type="match status" value="2"/>
</dbReference>
<feature type="region of interest" description="Disordered" evidence="12">
    <location>
        <begin position="535"/>
        <end position="567"/>
    </location>
</feature>
<dbReference type="Pfam" id="PF12848">
    <property type="entry name" value="ABC_tran_Xtn"/>
    <property type="match status" value="1"/>
</dbReference>
<evidence type="ECO:0000256" key="5">
    <source>
        <dbReference type="ARBA" id="ARBA00022801"/>
    </source>
</evidence>
<feature type="domain" description="ABC transporter" evidence="13">
    <location>
        <begin position="4"/>
        <end position="253"/>
    </location>
</feature>
<dbReference type="GO" id="GO:0003677">
    <property type="term" value="F:DNA binding"/>
    <property type="evidence" value="ECO:0007669"/>
    <property type="project" value="UniProtKB-UniRule"/>
</dbReference>
<dbReference type="GO" id="GO:0016887">
    <property type="term" value="F:ATP hydrolysis activity"/>
    <property type="evidence" value="ECO:0007669"/>
    <property type="project" value="UniProtKB-UniRule"/>
</dbReference>
<evidence type="ECO:0000256" key="4">
    <source>
        <dbReference type="ARBA" id="ARBA00022763"/>
    </source>
</evidence>
<dbReference type="PANTHER" id="PTHR42855:SF1">
    <property type="entry name" value="ABC TRANSPORTER DOMAIN-CONTAINING PROTEIN"/>
    <property type="match status" value="1"/>
</dbReference>
<evidence type="ECO:0000256" key="1">
    <source>
        <dbReference type="ARBA" id="ARBA00022490"/>
    </source>
</evidence>
<dbReference type="GO" id="GO:0005737">
    <property type="term" value="C:cytoplasm"/>
    <property type="evidence" value="ECO:0007669"/>
    <property type="project" value="UniProtKB-SubCell"/>
</dbReference>
<dbReference type="InterPro" id="IPR027417">
    <property type="entry name" value="P-loop_NTPase"/>
</dbReference>
<name>A0A450ZPB3_9GAMM</name>
<dbReference type="GO" id="GO:0005524">
    <property type="term" value="F:ATP binding"/>
    <property type="evidence" value="ECO:0007669"/>
    <property type="project" value="UniProtKB-UniRule"/>
</dbReference>
<evidence type="ECO:0000259" key="13">
    <source>
        <dbReference type="PROSITE" id="PS50893"/>
    </source>
</evidence>
<comment type="catalytic activity">
    <reaction evidence="9 11">
        <text>ATP + H2O = ADP + phosphate + H(+)</text>
        <dbReference type="Rhea" id="RHEA:13065"/>
        <dbReference type="ChEBI" id="CHEBI:15377"/>
        <dbReference type="ChEBI" id="CHEBI:15378"/>
        <dbReference type="ChEBI" id="CHEBI:30616"/>
        <dbReference type="ChEBI" id="CHEBI:43474"/>
        <dbReference type="ChEBI" id="CHEBI:456216"/>
    </reaction>
</comment>
<evidence type="ECO:0000256" key="8">
    <source>
        <dbReference type="ARBA" id="ARBA00023204"/>
    </source>
</evidence>
<dbReference type="InterPro" id="IPR043686">
    <property type="entry name" value="Uup"/>
</dbReference>
<keyword evidence="7 11" id="KW-0238">DNA-binding</keyword>
<proteinExistence type="inferred from homology"/>
<evidence type="ECO:0000256" key="10">
    <source>
        <dbReference type="ARBA" id="ARBA00061478"/>
    </source>
</evidence>
<dbReference type="InterPro" id="IPR032781">
    <property type="entry name" value="ABC_tran_Xtn"/>
</dbReference>